<evidence type="ECO:0000256" key="1">
    <source>
        <dbReference type="SAM" id="MobiDB-lite"/>
    </source>
</evidence>
<evidence type="ECO:0000313" key="3">
    <source>
        <dbReference type="Proteomes" id="UP001630127"/>
    </source>
</evidence>
<feature type="region of interest" description="Disordered" evidence="1">
    <location>
        <begin position="359"/>
        <end position="384"/>
    </location>
</feature>
<organism evidence="2 3">
    <name type="scientific">Cinchona calisaya</name>
    <dbReference type="NCBI Taxonomy" id="153742"/>
    <lineage>
        <taxon>Eukaryota</taxon>
        <taxon>Viridiplantae</taxon>
        <taxon>Streptophyta</taxon>
        <taxon>Embryophyta</taxon>
        <taxon>Tracheophyta</taxon>
        <taxon>Spermatophyta</taxon>
        <taxon>Magnoliopsida</taxon>
        <taxon>eudicotyledons</taxon>
        <taxon>Gunneridae</taxon>
        <taxon>Pentapetalae</taxon>
        <taxon>asterids</taxon>
        <taxon>lamiids</taxon>
        <taxon>Gentianales</taxon>
        <taxon>Rubiaceae</taxon>
        <taxon>Cinchonoideae</taxon>
        <taxon>Cinchoneae</taxon>
        <taxon>Cinchona</taxon>
    </lineage>
</organism>
<feature type="region of interest" description="Disordered" evidence="1">
    <location>
        <begin position="418"/>
        <end position="442"/>
    </location>
</feature>
<dbReference type="Proteomes" id="UP001630127">
    <property type="component" value="Unassembled WGS sequence"/>
</dbReference>
<comment type="caution">
    <text evidence="2">The sequence shown here is derived from an EMBL/GenBank/DDBJ whole genome shotgun (WGS) entry which is preliminary data.</text>
</comment>
<protein>
    <recommendedName>
        <fullName evidence="4">Transposase</fullName>
    </recommendedName>
</protein>
<dbReference type="EMBL" id="JBJUIK010000008">
    <property type="protein sequence ID" value="KAL3520434.1"/>
    <property type="molecule type" value="Genomic_DNA"/>
</dbReference>
<feature type="compositionally biased region" description="Polar residues" evidence="1">
    <location>
        <begin position="431"/>
        <end position="440"/>
    </location>
</feature>
<accession>A0ABD2ZMC9</accession>
<dbReference type="PANTHER" id="PTHR31973:SF189">
    <property type="entry name" value="TRANSPOSASE, MUDR, PLANT, MULE TRANSPOSASE DOMAIN PROTEIN-RELATED"/>
    <property type="match status" value="1"/>
</dbReference>
<feature type="region of interest" description="Disordered" evidence="1">
    <location>
        <begin position="478"/>
        <end position="520"/>
    </location>
</feature>
<reference evidence="2 3" key="1">
    <citation type="submission" date="2024-11" db="EMBL/GenBank/DDBJ databases">
        <title>A near-complete genome assembly of Cinchona calisaya.</title>
        <authorList>
            <person name="Lian D.C."/>
            <person name="Zhao X.W."/>
            <person name="Wei L."/>
        </authorList>
    </citation>
    <scope>NUCLEOTIDE SEQUENCE [LARGE SCALE GENOMIC DNA]</scope>
    <source>
        <tissue evidence="2">Nenye</tissue>
    </source>
</reference>
<proteinExistence type="predicted"/>
<feature type="compositionally biased region" description="Basic and acidic residues" evidence="1">
    <location>
        <begin position="478"/>
        <end position="499"/>
    </location>
</feature>
<feature type="region of interest" description="Disordered" evidence="1">
    <location>
        <begin position="60"/>
        <end position="93"/>
    </location>
</feature>
<name>A0ABD2ZMC9_9GENT</name>
<dbReference type="PANTHER" id="PTHR31973">
    <property type="entry name" value="POLYPROTEIN, PUTATIVE-RELATED"/>
    <property type="match status" value="1"/>
</dbReference>
<evidence type="ECO:0000313" key="2">
    <source>
        <dbReference type="EMBL" id="KAL3520434.1"/>
    </source>
</evidence>
<feature type="compositionally biased region" description="Basic residues" evidence="1">
    <location>
        <begin position="364"/>
        <end position="373"/>
    </location>
</feature>
<keyword evidence="3" id="KW-1185">Reference proteome</keyword>
<feature type="compositionally biased region" description="Basic and acidic residues" evidence="1">
    <location>
        <begin position="374"/>
        <end position="384"/>
    </location>
</feature>
<evidence type="ECO:0008006" key="4">
    <source>
        <dbReference type="Google" id="ProtNLM"/>
    </source>
</evidence>
<gene>
    <name evidence="2" type="ORF">ACH5RR_018583</name>
</gene>
<sequence length="534" mass="61269">MLFAAADTLVTSRCYHWWKYKNFEYVGGEITVWDEVEINGINIFELDSIVEGVGVFAHKREEDEDSGSDNSHKSDSGGSEFSSKDSDYDIEEDNDEYDKNVDRILEWLGVENQRECQEKRAKNENPKRLNGIGLGDDCDSNFGYFEGDVAPYSAARYKEKMSDNANIDIYSIRNEVMKRGKCYLMKNQSYRGKRHVLKMIQGNEGDQYSKLSKYIKAIERSTPRSTVNMKLVDDECLMKAMNRLNFRDYTCAFSDEGWIFSCFNWSPTGFKGIALRHALYATAKATTLTKFVAKMKELVDIDEDAAKWLDDKPAGEWSRAHFRTFPKCDMLLNNICESFNSKILDVREDHIIGMTEKLRLAPGRSKKKKKKRRKGEDEVQQMKEKRMNIRRTGQVNTCKFCQERDHNIRSYALRKEAQNTENDADEIGQQGPASTQQDDNMAQELSEAAGLGEGTNFNITNIESSLFEIVLEQVMFEEQKHNGESNPKKGKKINEESRTKVSGQKRGKKQKVNDQNEGYGENIIGSSLIPWLEV</sequence>
<dbReference type="AlphaFoldDB" id="A0ABD2ZMC9"/>